<evidence type="ECO:0000256" key="1">
    <source>
        <dbReference type="ARBA" id="ARBA00001932"/>
    </source>
</evidence>
<feature type="site" description="Electron transfer via tryptophanyl radical" evidence="9">
    <location>
        <position position="314"/>
    </location>
</feature>
<dbReference type="GO" id="GO:0003904">
    <property type="term" value="F:deoxyribodipyrimidine photo-lyase activity"/>
    <property type="evidence" value="ECO:0007669"/>
    <property type="project" value="UniProtKB-EC"/>
</dbReference>
<dbReference type="InterPro" id="IPR036155">
    <property type="entry name" value="Crypto/Photolyase_N_sf"/>
</dbReference>
<dbReference type="InterPro" id="IPR018394">
    <property type="entry name" value="DNA_photolyase_1_CS_C"/>
</dbReference>
<comment type="catalytic activity">
    <reaction evidence="7">
        <text>cyclobutadipyrimidine (in DNA) = 2 pyrimidine residues (in DNA).</text>
        <dbReference type="EC" id="4.1.99.3"/>
    </reaction>
</comment>
<evidence type="ECO:0000256" key="10">
    <source>
        <dbReference type="RuleBase" id="RU004182"/>
    </source>
</evidence>
<dbReference type="Gene3D" id="3.40.50.620">
    <property type="entry name" value="HUPs"/>
    <property type="match status" value="1"/>
</dbReference>
<dbReference type="InterPro" id="IPR005101">
    <property type="entry name" value="Cryptochr/Photolyase_FAD-bd"/>
</dbReference>
<dbReference type="PROSITE" id="PS51645">
    <property type="entry name" value="PHR_CRY_ALPHA_BETA"/>
    <property type="match status" value="1"/>
</dbReference>
<comment type="cofactor">
    <cofactor evidence="1">
        <name>(6R)-5,10-methylene-5,6,7,8-tetrahydrofolate</name>
        <dbReference type="ChEBI" id="CHEBI:15636"/>
    </cofactor>
</comment>
<proteinExistence type="inferred from homology"/>
<evidence type="ECO:0000256" key="5">
    <source>
        <dbReference type="ARBA" id="ARBA00022827"/>
    </source>
</evidence>
<evidence type="ECO:0000256" key="7">
    <source>
        <dbReference type="ARBA" id="ARBA00033999"/>
    </source>
</evidence>
<feature type="binding site" evidence="8">
    <location>
        <begin position="380"/>
        <end position="382"/>
    </location>
    <ligand>
        <name>FAD</name>
        <dbReference type="ChEBI" id="CHEBI:57692"/>
    </ligand>
</feature>
<keyword evidence="12" id="KW-0456">Lyase</keyword>
<comment type="caution">
    <text evidence="12">The sequence shown here is derived from an EMBL/GenBank/DDBJ whole genome shotgun (WGS) entry which is preliminary data.</text>
</comment>
<feature type="site" description="Electron transfer via tryptophanyl radical" evidence="9">
    <location>
        <position position="367"/>
    </location>
</feature>
<keyword evidence="4 8" id="KW-0285">Flavoprotein</keyword>
<gene>
    <name evidence="12" type="ORF">F6J89_19130</name>
</gene>
<comment type="cofactor">
    <cofactor evidence="8">
        <name>FAD</name>
        <dbReference type="ChEBI" id="CHEBI:57692"/>
    </cofactor>
    <text evidence="8">Binds 1 FAD per subunit.</text>
</comment>
<dbReference type="AlphaFoldDB" id="A0A6B3NDL0"/>
<evidence type="ECO:0000313" key="12">
    <source>
        <dbReference type="EMBL" id="NER29667.1"/>
    </source>
</evidence>
<dbReference type="PRINTS" id="PR00147">
    <property type="entry name" value="DNAPHOTLYASE"/>
</dbReference>
<evidence type="ECO:0000256" key="2">
    <source>
        <dbReference type="ARBA" id="ARBA00013149"/>
    </source>
</evidence>
<dbReference type="SUPFAM" id="SSF48173">
    <property type="entry name" value="Cryptochrome/photolyase FAD-binding domain"/>
    <property type="match status" value="1"/>
</dbReference>
<evidence type="ECO:0000256" key="6">
    <source>
        <dbReference type="ARBA" id="ARBA00022991"/>
    </source>
</evidence>
<feature type="binding site" evidence="8">
    <location>
        <begin position="283"/>
        <end position="290"/>
    </location>
    <ligand>
        <name>FAD</name>
        <dbReference type="ChEBI" id="CHEBI:57692"/>
    </ligand>
</feature>
<dbReference type="EC" id="4.1.99.3" evidence="2"/>
<dbReference type="PROSITE" id="PS00691">
    <property type="entry name" value="DNA_PHOTOLYASES_1_2"/>
    <property type="match status" value="1"/>
</dbReference>
<dbReference type="InterPro" id="IPR006050">
    <property type="entry name" value="DNA_photolyase_N"/>
</dbReference>
<dbReference type="Pfam" id="PF03441">
    <property type="entry name" value="FAD_binding_7"/>
    <property type="match status" value="1"/>
</dbReference>
<dbReference type="GO" id="GO:0003677">
    <property type="term" value="F:DNA binding"/>
    <property type="evidence" value="ECO:0007669"/>
    <property type="project" value="TreeGrafter"/>
</dbReference>
<dbReference type="SUPFAM" id="SSF52425">
    <property type="entry name" value="Cryptochrome/photolyase, N-terminal domain"/>
    <property type="match status" value="1"/>
</dbReference>
<dbReference type="FunFam" id="1.10.579.10:FF:000003">
    <property type="entry name" value="Deoxyribodipyrimidine photo-lyase"/>
    <property type="match status" value="1"/>
</dbReference>
<evidence type="ECO:0000256" key="9">
    <source>
        <dbReference type="PIRSR" id="PIRSR602081-2"/>
    </source>
</evidence>
<dbReference type="Gene3D" id="1.25.40.80">
    <property type="match status" value="1"/>
</dbReference>
<evidence type="ECO:0000259" key="11">
    <source>
        <dbReference type="PROSITE" id="PS51645"/>
    </source>
</evidence>
<name>A0A6B3NDL0_9CYAN</name>
<dbReference type="PANTHER" id="PTHR11455:SF9">
    <property type="entry name" value="CRYPTOCHROME CIRCADIAN CLOCK 5 ISOFORM X1"/>
    <property type="match status" value="1"/>
</dbReference>
<feature type="site" description="Electron transfer via tryptophanyl radical" evidence="9">
    <location>
        <position position="390"/>
    </location>
</feature>
<dbReference type="InterPro" id="IPR036134">
    <property type="entry name" value="Crypto/Photolyase_FAD-like_sf"/>
</dbReference>
<keyword evidence="6 10" id="KW-0157">Chromophore</keyword>
<evidence type="ECO:0000256" key="3">
    <source>
        <dbReference type="ARBA" id="ARBA00014046"/>
    </source>
</evidence>
<accession>A0A6B3NDL0</accession>
<dbReference type="GO" id="GO:0000719">
    <property type="term" value="P:photoreactive repair"/>
    <property type="evidence" value="ECO:0007669"/>
    <property type="project" value="UniProtKB-ARBA"/>
</dbReference>
<dbReference type="PROSITE" id="PS00394">
    <property type="entry name" value="DNA_PHOTOLYASES_1_1"/>
    <property type="match status" value="1"/>
</dbReference>
<dbReference type="EMBL" id="JAAHFQ010000410">
    <property type="protein sequence ID" value="NER29667.1"/>
    <property type="molecule type" value="Genomic_DNA"/>
</dbReference>
<dbReference type="PANTHER" id="PTHR11455">
    <property type="entry name" value="CRYPTOCHROME"/>
    <property type="match status" value="1"/>
</dbReference>
<dbReference type="Pfam" id="PF00875">
    <property type="entry name" value="DNA_photolyase"/>
    <property type="match status" value="1"/>
</dbReference>
<evidence type="ECO:0000256" key="4">
    <source>
        <dbReference type="ARBA" id="ARBA00022630"/>
    </source>
</evidence>
<dbReference type="Gene3D" id="1.10.579.10">
    <property type="entry name" value="DNA Cyclobutane Dipyrimidine Photolyase, subunit A, domain 3"/>
    <property type="match status" value="1"/>
</dbReference>
<feature type="domain" description="Photolyase/cryptochrome alpha/beta" evidence="11">
    <location>
        <begin position="3"/>
        <end position="132"/>
    </location>
</feature>
<feature type="binding site" evidence="8">
    <location>
        <position position="280"/>
    </location>
    <ligand>
        <name>FAD</name>
        <dbReference type="ChEBI" id="CHEBI:57692"/>
    </ligand>
</feature>
<sequence>MSELILFWHRRDLRISDNVGLALACQQSSKIVGVFCFDPHILKRDDIAPARVTYMIGCLQELQQRYQQVGSHLLFLHNEPCQGIPTLAAALKAKAVFWNWDVEPYSQQRDQQVKQALKEKGIAVHNSWDQLLHPPTEITTKSGTPYTVYTPFWKNWISQPKAEPQATIKDAEPLTEQEQENTKTVGVINLPTAKDLGYAWDNELLLAPGEQIALKTLEEFCHNTISQYQEQRNFPSVDGTSKLSAALKFGAIGIRTIWQATKAVHSDSRSDESRDSIETWQKELAWREFYQQAMYSFPQLSQGPYRRLFKDFPWDNNQELFQAWCEGKTGYPIVDAAMRQLNETGWMHNRCRMIVASFLTKDLLINWQWGEKYFMQKLFDGDLSANNGGWQWSASSGMDPKPLRIFNPASQAQKFDPEAEYIRQWLPELSSIDTKYLVTGKIHQSDRDYCGYPAPIVNHKQRQQEFKLRYQRQKDDL</sequence>
<feature type="binding site" evidence="8">
    <location>
        <position position="228"/>
    </location>
    <ligand>
        <name>FAD</name>
        <dbReference type="ChEBI" id="CHEBI:57692"/>
    </ligand>
</feature>
<comment type="similarity">
    <text evidence="10">Belongs to the DNA photolyase family.</text>
</comment>
<feature type="binding site" evidence="8">
    <location>
        <begin position="240"/>
        <end position="244"/>
    </location>
    <ligand>
        <name>FAD</name>
        <dbReference type="ChEBI" id="CHEBI:57692"/>
    </ligand>
</feature>
<protein>
    <recommendedName>
        <fullName evidence="3">Deoxyribodipyrimidine photo-lyase</fullName>
        <ecNumber evidence="2">4.1.99.3</ecNumber>
    </recommendedName>
</protein>
<dbReference type="InterPro" id="IPR002081">
    <property type="entry name" value="Cryptochrome/DNA_photolyase_1"/>
</dbReference>
<keyword evidence="5 8" id="KW-0274">FAD</keyword>
<dbReference type="GO" id="GO:0071949">
    <property type="term" value="F:FAD binding"/>
    <property type="evidence" value="ECO:0007669"/>
    <property type="project" value="TreeGrafter"/>
</dbReference>
<reference evidence="12" key="1">
    <citation type="submission" date="2019-11" db="EMBL/GenBank/DDBJ databases">
        <title>Genomic insights into an expanded diversity of filamentous marine cyanobacteria reveals the extraordinary biosynthetic potential of Moorea and Okeania.</title>
        <authorList>
            <person name="Ferreira Leao T."/>
            <person name="Wang M."/>
            <person name="Moss N."/>
            <person name="Da Silva R."/>
            <person name="Sanders J."/>
            <person name="Nurk S."/>
            <person name="Gurevich A."/>
            <person name="Humphrey G."/>
            <person name="Reher R."/>
            <person name="Zhu Q."/>
            <person name="Belda-Ferre P."/>
            <person name="Glukhov E."/>
            <person name="Rex R."/>
            <person name="Dorrestein P.C."/>
            <person name="Knight R."/>
            <person name="Pevzner P."/>
            <person name="Gerwick W.H."/>
            <person name="Gerwick L."/>
        </authorList>
    </citation>
    <scope>NUCLEOTIDE SEQUENCE</scope>
    <source>
        <strain evidence="12">SIO1C4</strain>
    </source>
</reference>
<evidence type="ECO:0000256" key="8">
    <source>
        <dbReference type="PIRSR" id="PIRSR602081-1"/>
    </source>
</evidence>
<organism evidence="12">
    <name type="scientific">Symploca sp. SIO1C4</name>
    <dbReference type="NCBI Taxonomy" id="2607765"/>
    <lineage>
        <taxon>Bacteria</taxon>
        <taxon>Bacillati</taxon>
        <taxon>Cyanobacteriota</taxon>
        <taxon>Cyanophyceae</taxon>
        <taxon>Coleofasciculales</taxon>
        <taxon>Coleofasciculaceae</taxon>
        <taxon>Symploca</taxon>
    </lineage>
</organism>
<dbReference type="GO" id="GO:0009416">
    <property type="term" value="P:response to light stimulus"/>
    <property type="evidence" value="ECO:0007669"/>
    <property type="project" value="TreeGrafter"/>
</dbReference>
<dbReference type="InterPro" id="IPR014729">
    <property type="entry name" value="Rossmann-like_a/b/a_fold"/>
</dbReference>